<gene>
    <name evidence="1" type="ORF">UFOVP755_115</name>
</gene>
<dbReference type="EMBL" id="LR798356">
    <property type="protein sequence ID" value="CAB5226210.1"/>
    <property type="molecule type" value="Genomic_DNA"/>
</dbReference>
<organism evidence="1">
    <name type="scientific">uncultured Caudovirales phage</name>
    <dbReference type="NCBI Taxonomy" id="2100421"/>
    <lineage>
        <taxon>Viruses</taxon>
        <taxon>Duplodnaviria</taxon>
        <taxon>Heunggongvirae</taxon>
        <taxon>Uroviricota</taxon>
        <taxon>Caudoviricetes</taxon>
        <taxon>Peduoviridae</taxon>
        <taxon>Maltschvirus</taxon>
        <taxon>Maltschvirus maltsch</taxon>
    </lineage>
</organism>
<reference evidence="1" key="1">
    <citation type="submission" date="2020-05" db="EMBL/GenBank/DDBJ databases">
        <authorList>
            <person name="Chiriac C."/>
            <person name="Salcher M."/>
            <person name="Ghai R."/>
            <person name="Kavagutti S V."/>
        </authorList>
    </citation>
    <scope>NUCLEOTIDE SEQUENCE</scope>
</reference>
<name>A0A6J7X5V9_9CAUD</name>
<sequence>MNDQFLSTTFQKRTQMYILEKTCGILTTKKEFLAVKNAETMAFIKHNFETFESVYQEVAYAQKNTDGTYHVEIIACWVSHGPTNSFIAVEPVSKLQNPDCERTVANVKAKSPKEAILSVVKPIVYNRG</sequence>
<evidence type="ECO:0000313" key="1">
    <source>
        <dbReference type="EMBL" id="CAB5226210.1"/>
    </source>
</evidence>
<accession>A0A6J7X5V9</accession>
<protein>
    <submittedName>
        <fullName evidence="1">Uncharacterized protein</fullName>
    </submittedName>
</protein>
<proteinExistence type="predicted"/>